<dbReference type="NCBIfam" id="TIGR00481">
    <property type="entry name" value="YbhB/YbcL family Raf kinase inhibitor-like protein"/>
    <property type="match status" value="1"/>
</dbReference>
<protein>
    <submittedName>
        <fullName evidence="1">Phospholipid-binding protein, PBP family</fullName>
    </submittedName>
</protein>
<dbReference type="SUPFAM" id="SSF49777">
    <property type="entry name" value="PEBP-like"/>
    <property type="match status" value="1"/>
</dbReference>
<dbReference type="HOGENOM" id="CLU_083918_3_2_6"/>
<dbReference type="RefSeq" id="WP_011629356.1">
    <property type="nucleotide sequence ID" value="NC_008340.1"/>
</dbReference>
<proteinExistence type="predicted"/>
<keyword evidence="2" id="KW-1185">Reference proteome</keyword>
<evidence type="ECO:0000313" key="2">
    <source>
        <dbReference type="Proteomes" id="UP000001962"/>
    </source>
</evidence>
<dbReference type="eggNOG" id="COG1881">
    <property type="taxonomic scope" value="Bacteria"/>
</dbReference>
<sequence length="159" mass="17416">MGFALSDLTLTSGAFQENGAIPTRHTGEGEDVSPALAWSNVPDGTRAFAVICHDPDAPLVSPNGTYGFVHWVLYNIPNDVVELAEGTDQYTPGKNDFGNVGYGGPMPPEGHGLHRYYFWVLALNDDEQLPSGLSLWQLLERIEPKIIGMNRLVGTYQRD</sequence>
<dbReference type="EMBL" id="CP000453">
    <property type="protein sequence ID" value="ABI56962.1"/>
    <property type="molecule type" value="Genomic_DNA"/>
</dbReference>
<dbReference type="PANTHER" id="PTHR30289">
    <property type="entry name" value="UNCHARACTERIZED PROTEIN YBCL-RELATED"/>
    <property type="match status" value="1"/>
</dbReference>
<organism evidence="1 2">
    <name type="scientific">Alkalilimnicola ehrlichii (strain ATCC BAA-1101 / DSM 17681 / MLHE-1)</name>
    <dbReference type="NCBI Taxonomy" id="187272"/>
    <lineage>
        <taxon>Bacteria</taxon>
        <taxon>Pseudomonadati</taxon>
        <taxon>Pseudomonadota</taxon>
        <taxon>Gammaproteobacteria</taxon>
        <taxon>Chromatiales</taxon>
        <taxon>Ectothiorhodospiraceae</taxon>
        <taxon>Alkalilimnicola</taxon>
    </lineage>
</organism>
<dbReference type="Pfam" id="PF01161">
    <property type="entry name" value="PBP"/>
    <property type="match status" value="1"/>
</dbReference>
<dbReference type="KEGG" id="aeh:Mlg_1616"/>
<dbReference type="Proteomes" id="UP000001962">
    <property type="component" value="Chromosome"/>
</dbReference>
<dbReference type="OrthoDB" id="9797506at2"/>
<dbReference type="AlphaFoldDB" id="Q0A875"/>
<dbReference type="Gene3D" id="3.90.280.10">
    <property type="entry name" value="PEBP-like"/>
    <property type="match status" value="1"/>
</dbReference>
<accession>Q0A875</accession>
<dbReference type="InterPro" id="IPR036610">
    <property type="entry name" value="PEBP-like_sf"/>
</dbReference>
<evidence type="ECO:0000313" key="1">
    <source>
        <dbReference type="EMBL" id="ABI56962.1"/>
    </source>
</evidence>
<gene>
    <name evidence="1" type="ordered locus">Mlg_1616</name>
</gene>
<reference evidence="2" key="1">
    <citation type="submission" date="2006-08" db="EMBL/GenBank/DDBJ databases">
        <title>Complete sequence of Alkalilimnicola ehrilichei MLHE-1.</title>
        <authorList>
            <person name="Copeland A."/>
            <person name="Lucas S."/>
            <person name="Lapidus A."/>
            <person name="Barry K."/>
            <person name="Detter J.C."/>
            <person name="Glavina del Rio T."/>
            <person name="Hammon N."/>
            <person name="Israni S."/>
            <person name="Dalin E."/>
            <person name="Tice H."/>
            <person name="Pitluck S."/>
            <person name="Sims D."/>
            <person name="Brettin T."/>
            <person name="Bruce D."/>
            <person name="Han C."/>
            <person name="Tapia R."/>
            <person name="Gilna P."/>
            <person name="Schmutz J."/>
            <person name="Larimer F."/>
            <person name="Land M."/>
            <person name="Hauser L."/>
            <person name="Kyrpides N."/>
            <person name="Mikhailova N."/>
            <person name="Oremland R.S."/>
            <person name="Hoeft S.E."/>
            <person name="Switzer-Blum J."/>
            <person name="Kulp T."/>
            <person name="King G."/>
            <person name="Tabita R."/>
            <person name="Witte B."/>
            <person name="Santini J.M."/>
            <person name="Basu P."/>
            <person name="Hollibaugh J.T."/>
            <person name="Xie G."/>
            <person name="Stolz J.F."/>
            <person name="Richardson P."/>
        </authorList>
    </citation>
    <scope>NUCLEOTIDE SEQUENCE [LARGE SCALE GENOMIC DNA]</scope>
    <source>
        <strain evidence="2">ATCC BAA-1101 / DSM 17681 / MLHE-1</strain>
    </source>
</reference>
<name>Q0A875_ALKEH</name>
<dbReference type="CDD" id="cd00865">
    <property type="entry name" value="PEBP_bact_arch"/>
    <property type="match status" value="1"/>
</dbReference>
<dbReference type="InterPro" id="IPR008914">
    <property type="entry name" value="PEBP"/>
</dbReference>
<dbReference type="PANTHER" id="PTHR30289:SF1">
    <property type="entry name" value="PEBP (PHOSPHATIDYLETHANOLAMINE-BINDING PROTEIN) FAMILY PROTEIN"/>
    <property type="match status" value="1"/>
</dbReference>
<dbReference type="InterPro" id="IPR005247">
    <property type="entry name" value="YbhB_YbcL/LppC-like"/>
</dbReference>